<dbReference type="WBParaSite" id="OFLC_0001183601-mRNA-1">
    <property type="protein sequence ID" value="OFLC_0001183601-mRNA-1"/>
    <property type="gene ID" value="OFLC_0001183601"/>
</dbReference>
<sequence>MLGTDGNFNKFIFFRCLRNWLEQDNSCPTCRLALPSLSNSTVAEGSRQRQRASNFSRVFRFSGTLHTRWLPSFSVQLSHNVTHNFFQHDRLSLIS</sequence>
<reference evidence="1 2" key="2">
    <citation type="submission" date="2018-11" db="EMBL/GenBank/DDBJ databases">
        <authorList>
            <consortium name="Pathogen Informatics"/>
        </authorList>
    </citation>
    <scope>NUCLEOTIDE SEQUENCE [LARGE SCALE GENOMIC DNA]</scope>
</reference>
<dbReference type="STRING" id="387005.A0A183HWH4"/>
<dbReference type="SUPFAM" id="SSF57850">
    <property type="entry name" value="RING/U-box"/>
    <property type="match status" value="1"/>
</dbReference>
<name>A0A183HWH4_9BILA</name>
<dbReference type="InterPro" id="IPR013083">
    <property type="entry name" value="Znf_RING/FYVE/PHD"/>
</dbReference>
<accession>A0A183HWH4</accession>
<dbReference type="EMBL" id="UZAJ01017643">
    <property type="protein sequence ID" value="VDO79686.1"/>
    <property type="molecule type" value="Genomic_DNA"/>
</dbReference>
<dbReference type="AlphaFoldDB" id="A0A183HWH4"/>
<evidence type="ECO:0000313" key="2">
    <source>
        <dbReference type="Proteomes" id="UP000267606"/>
    </source>
</evidence>
<protein>
    <submittedName>
        <fullName evidence="3">RING-type domain-containing protein</fullName>
    </submittedName>
</protein>
<gene>
    <name evidence="1" type="ORF">OFLC_LOCUS11846</name>
</gene>
<reference evidence="3" key="1">
    <citation type="submission" date="2016-06" db="UniProtKB">
        <authorList>
            <consortium name="WormBaseParasite"/>
        </authorList>
    </citation>
    <scope>IDENTIFICATION</scope>
</reference>
<evidence type="ECO:0000313" key="1">
    <source>
        <dbReference type="EMBL" id="VDO79686.1"/>
    </source>
</evidence>
<evidence type="ECO:0000313" key="3">
    <source>
        <dbReference type="WBParaSite" id="OFLC_0001183601-mRNA-1"/>
    </source>
</evidence>
<dbReference type="Proteomes" id="UP000267606">
    <property type="component" value="Unassembled WGS sequence"/>
</dbReference>
<organism evidence="3">
    <name type="scientific">Onchocerca flexuosa</name>
    <dbReference type="NCBI Taxonomy" id="387005"/>
    <lineage>
        <taxon>Eukaryota</taxon>
        <taxon>Metazoa</taxon>
        <taxon>Ecdysozoa</taxon>
        <taxon>Nematoda</taxon>
        <taxon>Chromadorea</taxon>
        <taxon>Rhabditida</taxon>
        <taxon>Spirurina</taxon>
        <taxon>Spiruromorpha</taxon>
        <taxon>Filarioidea</taxon>
        <taxon>Onchocercidae</taxon>
        <taxon>Onchocerca</taxon>
    </lineage>
</organism>
<proteinExistence type="predicted"/>
<keyword evidence="2" id="KW-1185">Reference proteome</keyword>
<dbReference type="Gene3D" id="3.30.40.10">
    <property type="entry name" value="Zinc/RING finger domain, C3HC4 (zinc finger)"/>
    <property type="match status" value="1"/>
</dbReference>